<evidence type="ECO:0000313" key="1">
    <source>
        <dbReference type="EMBL" id="KAK2722466.1"/>
    </source>
</evidence>
<accession>A0AA88I9J0</accession>
<comment type="caution">
    <text evidence="1">The sequence shown here is derived from an EMBL/GenBank/DDBJ whole genome shotgun (WGS) entry which is preliminary data.</text>
</comment>
<evidence type="ECO:0000313" key="2">
    <source>
        <dbReference type="Proteomes" id="UP001187531"/>
    </source>
</evidence>
<keyword evidence="2" id="KW-1185">Reference proteome</keyword>
<sequence>MFSEIENVRVIESERIKQSRAVESPKKKVEDMSMQATVDKLTERIRTPTKHFFNVPVANQPKNLLSSSETPSIREKFLTRITLPSCSSDIASEFHFPSDIQTSRPMFSENENVCVIETERIEQSRAVESPRKKAEDLSVRASVDNLTERIRLTPTKHFFSVPVANQTKKRNTISVYPSSVISSEMTISWLKDRERGKKRKENWVCVKCRGSWKEERNRSEGEYWVECSQDDCNSKMHRFCITQKLARQSAAFSRVSQMLSKDRNRLDIVKRGDLRLSLTSIEPNINKLAEKNRPLGSH</sequence>
<gene>
    <name evidence="1" type="ORF">QYM36_002865</name>
</gene>
<dbReference type="EMBL" id="JAVRJZ010000005">
    <property type="protein sequence ID" value="KAK2722466.1"/>
    <property type="molecule type" value="Genomic_DNA"/>
</dbReference>
<protein>
    <submittedName>
        <fullName evidence="1">Uncharacterized protein</fullName>
    </submittedName>
</protein>
<reference evidence="1" key="1">
    <citation type="submission" date="2023-07" db="EMBL/GenBank/DDBJ databases">
        <title>Chromosome-level genome assembly of Artemia franciscana.</title>
        <authorList>
            <person name="Jo E."/>
        </authorList>
    </citation>
    <scope>NUCLEOTIDE SEQUENCE</scope>
    <source>
        <tissue evidence="1">Whole body</tissue>
    </source>
</reference>
<organism evidence="1 2">
    <name type="scientific">Artemia franciscana</name>
    <name type="common">Brine shrimp</name>
    <name type="synonym">Artemia sanfranciscana</name>
    <dbReference type="NCBI Taxonomy" id="6661"/>
    <lineage>
        <taxon>Eukaryota</taxon>
        <taxon>Metazoa</taxon>
        <taxon>Ecdysozoa</taxon>
        <taxon>Arthropoda</taxon>
        <taxon>Crustacea</taxon>
        <taxon>Branchiopoda</taxon>
        <taxon>Anostraca</taxon>
        <taxon>Artemiidae</taxon>
        <taxon>Artemia</taxon>
    </lineage>
</organism>
<name>A0AA88I9J0_ARTSF</name>
<dbReference type="Proteomes" id="UP001187531">
    <property type="component" value="Unassembled WGS sequence"/>
</dbReference>
<dbReference type="AlphaFoldDB" id="A0AA88I9J0"/>
<proteinExistence type="predicted"/>